<reference evidence="3 4" key="1">
    <citation type="submission" date="2019-03" db="EMBL/GenBank/DDBJ databases">
        <title>Genomic Encyclopedia of Type Strains, Phase IV (KMG-IV): sequencing the most valuable type-strain genomes for metagenomic binning, comparative biology and taxonomic classification.</title>
        <authorList>
            <person name="Goeker M."/>
        </authorList>
    </citation>
    <scope>NUCLEOTIDE SEQUENCE [LARGE SCALE GENOMIC DNA]</scope>
    <source>
        <strain evidence="3 4">DSM 45934</strain>
    </source>
</reference>
<evidence type="ECO:0000259" key="2">
    <source>
        <dbReference type="Pfam" id="PF20271"/>
    </source>
</evidence>
<evidence type="ECO:0000313" key="3">
    <source>
        <dbReference type="EMBL" id="TCO59232.1"/>
    </source>
</evidence>
<keyword evidence="4" id="KW-1185">Reference proteome</keyword>
<name>A0A4R2JKZ7_9PSEU</name>
<comment type="caution">
    <text evidence="3">The sequence shown here is derived from an EMBL/GenBank/DDBJ whole genome shotgun (WGS) entry which is preliminary data.</text>
</comment>
<protein>
    <recommendedName>
        <fullName evidence="2">CATRA-Associated Small Protein domain-containing protein</fullName>
    </recommendedName>
</protein>
<dbReference type="AlphaFoldDB" id="A0A4R2JKZ7"/>
<accession>A0A4R2JKZ7</accession>
<dbReference type="RefSeq" id="WP_132116993.1">
    <property type="nucleotide sequence ID" value="NZ_SLWS01000004.1"/>
</dbReference>
<dbReference type="Pfam" id="PF20271">
    <property type="entry name" value="CATASP"/>
    <property type="match status" value="1"/>
</dbReference>
<sequence>MVTDFEVARQQALMALGWLREQRHTEAEWGEVATTLDDYDVALVNRNADDLLRVAHSFDLLARRVKTTNGQDPDDGRTEMPASLRDRANDRLDWPPPDRPVSGADDQRG</sequence>
<gene>
    <name evidence="3" type="ORF">EV192_10473</name>
</gene>
<dbReference type="Proteomes" id="UP000295680">
    <property type="component" value="Unassembled WGS sequence"/>
</dbReference>
<feature type="domain" description="CATRA-Associated Small Protein" evidence="2">
    <location>
        <begin position="12"/>
        <end position="92"/>
    </location>
</feature>
<feature type="compositionally biased region" description="Basic and acidic residues" evidence="1">
    <location>
        <begin position="74"/>
        <end position="93"/>
    </location>
</feature>
<feature type="region of interest" description="Disordered" evidence="1">
    <location>
        <begin position="64"/>
        <end position="109"/>
    </location>
</feature>
<evidence type="ECO:0000256" key="1">
    <source>
        <dbReference type="SAM" id="MobiDB-lite"/>
    </source>
</evidence>
<dbReference type="InterPro" id="IPR046924">
    <property type="entry name" value="CATASP"/>
</dbReference>
<dbReference type="EMBL" id="SLWS01000004">
    <property type="protein sequence ID" value="TCO59232.1"/>
    <property type="molecule type" value="Genomic_DNA"/>
</dbReference>
<proteinExistence type="predicted"/>
<organism evidence="3 4">
    <name type="scientific">Actinocrispum wychmicini</name>
    <dbReference type="NCBI Taxonomy" id="1213861"/>
    <lineage>
        <taxon>Bacteria</taxon>
        <taxon>Bacillati</taxon>
        <taxon>Actinomycetota</taxon>
        <taxon>Actinomycetes</taxon>
        <taxon>Pseudonocardiales</taxon>
        <taxon>Pseudonocardiaceae</taxon>
        <taxon>Actinocrispum</taxon>
    </lineage>
</organism>
<evidence type="ECO:0000313" key="4">
    <source>
        <dbReference type="Proteomes" id="UP000295680"/>
    </source>
</evidence>